<feature type="transmembrane region" description="Helical" evidence="1">
    <location>
        <begin position="6"/>
        <end position="29"/>
    </location>
</feature>
<dbReference type="GeneID" id="82888922"/>
<reference evidence="2 3" key="1">
    <citation type="submission" date="2019-06" db="EMBL/GenBank/DDBJ databases">
        <title>Whole genome shotgun sequence of Corynebacterium variabile NBRC 15286.</title>
        <authorList>
            <person name="Hosoyama A."/>
            <person name="Uohara A."/>
            <person name="Ohji S."/>
            <person name="Ichikawa N."/>
        </authorList>
    </citation>
    <scope>NUCLEOTIDE SEQUENCE [LARGE SCALE GENOMIC DNA]</scope>
    <source>
        <strain evidence="2 3">NBRC 15286</strain>
    </source>
</reference>
<comment type="caution">
    <text evidence="2">The sequence shown here is derived from an EMBL/GenBank/DDBJ whole genome shotgun (WGS) entry which is preliminary data.</text>
</comment>
<sequence>MTTATTAYFLIVSSLALAAAVWAWCLAVAASSDARIAREDAEAALDDVCALAAEVDVLHRTVGPQAVPDPDESVDLVPVNDITVDCGVAELEDIDDVRGMPLDEWLDAIAATPVMVLGSIPPEDPAADKTAPKHRKEV</sequence>
<organism evidence="2 3">
    <name type="scientific">Corynebacterium variabile</name>
    <dbReference type="NCBI Taxonomy" id="1727"/>
    <lineage>
        <taxon>Bacteria</taxon>
        <taxon>Bacillati</taxon>
        <taxon>Actinomycetota</taxon>
        <taxon>Actinomycetes</taxon>
        <taxon>Mycobacteriales</taxon>
        <taxon>Corynebacteriaceae</taxon>
        <taxon>Corynebacterium</taxon>
    </lineage>
</organism>
<dbReference type="AlphaFoldDB" id="A0A4Y4C6R6"/>
<dbReference type="RefSeq" id="WP_141331629.1">
    <property type="nucleotide sequence ID" value="NZ_BJNT01000029.1"/>
</dbReference>
<dbReference type="EMBL" id="BJNT01000029">
    <property type="protein sequence ID" value="GEC87539.1"/>
    <property type="molecule type" value="Genomic_DNA"/>
</dbReference>
<keyword evidence="1" id="KW-0472">Membrane</keyword>
<evidence type="ECO:0000313" key="3">
    <source>
        <dbReference type="Proteomes" id="UP000319986"/>
    </source>
</evidence>
<keyword evidence="1" id="KW-0812">Transmembrane</keyword>
<keyword evidence="1" id="KW-1133">Transmembrane helix</keyword>
<evidence type="ECO:0000256" key="1">
    <source>
        <dbReference type="SAM" id="Phobius"/>
    </source>
</evidence>
<evidence type="ECO:0000313" key="2">
    <source>
        <dbReference type="EMBL" id="GEC87539.1"/>
    </source>
</evidence>
<gene>
    <name evidence="2" type="ORF">CVA01_28530</name>
</gene>
<protein>
    <submittedName>
        <fullName evidence="2">Uncharacterized protein</fullName>
    </submittedName>
</protein>
<proteinExistence type="predicted"/>
<name>A0A4Y4C6R6_9CORY</name>
<accession>A0A4Y4C6R6</accession>
<dbReference type="Proteomes" id="UP000319986">
    <property type="component" value="Unassembled WGS sequence"/>
</dbReference>